<feature type="region of interest" description="Disordered" evidence="1">
    <location>
        <begin position="80"/>
        <end position="106"/>
    </location>
</feature>
<evidence type="ECO:0000256" key="1">
    <source>
        <dbReference type="SAM" id="MobiDB-lite"/>
    </source>
</evidence>
<evidence type="ECO:0000313" key="2">
    <source>
        <dbReference type="EMBL" id="KAF7338270.1"/>
    </source>
</evidence>
<protein>
    <submittedName>
        <fullName evidence="2">Uncharacterized protein</fullName>
    </submittedName>
</protein>
<dbReference type="AlphaFoldDB" id="A0A8H6XD36"/>
<proteinExistence type="predicted"/>
<sequence length="380" mass="41762">MATPPLIQMSPPPHCDFHVETSKICPSLLDLAHATKENDFAPDSRIGELGKRRGFKGAPLFTPETAKKPIPPFLSLSSALSPNTPFSPRLPSTPRTGRPSTPRTPLATVTNLLRTPTLRSPKPPASPMECPVSDELQQCYDINDPFVVMGESFYDPEIVCASVPFSDLERLDVYRPARPNATPVRSHKTFFKAVEAATRTRPRFRDTNVYDTMVYSYEPKVKEIEKKRKAGKFAGRSRLSESAQGSRRSSPTTMAPLMFLSAEAQVSLPQCSRETCDAEVIPKHLGSCLGPVFCGDLHPNTLWDPLAIIVNIPPAMPDAATCVQSDTRQSTATIIEEMDTTPTNSPRQSVTLDLALPDAGVVVRELEQVVNGHWTELVLM</sequence>
<feature type="compositionally biased region" description="Polar residues" evidence="1">
    <location>
        <begin position="240"/>
        <end position="252"/>
    </location>
</feature>
<evidence type="ECO:0000313" key="3">
    <source>
        <dbReference type="Proteomes" id="UP000620124"/>
    </source>
</evidence>
<dbReference type="Proteomes" id="UP000620124">
    <property type="component" value="Unassembled WGS sequence"/>
</dbReference>
<keyword evidence="3" id="KW-1185">Reference proteome</keyword>
<dbReference type="OrthoDB" id="3030607at2759"/>
<organism evidence="2 3">
    <name type="scientific">Mycena venus</name>
    <dbReference type="NCBI Taxonomy" id="2733690"/>
    <lineage>
        <taxon>Eukaryota</taxon>
        <taxon>Fungi</taxon>
        <taxon>Dikarya</taxon>
        <taxon>Basidiomycota</taxon>
        <taxon>Agaricomycotina</taxon>
        <taxon>Agaricomycetes</taxon>
        <taxon>Agaricomycetidae</taxon>
        <taxon>Agaricales</taxon>
        <taxon>Marasmiineae</taxon>
        <taxon>Mycenaceae</taxon>
        <taxon>Mycena</taxon>
    </lineage>
</organism>
<feature type="region of interest" description="Disordered" evidence="1">
    <location>
        <begin position="233"/>
        <end position="252"/>
    </location>
</feature>
<reference evidence="2" key="1">
    <citation type="submission" date="2020-05" db="EMBL/GenBank/DDBJ databases">
        <title>Mycena genomes resolve the evolution of fungal bioluminescence.</title>
        <authorList>
            <person name="Tsai I.J."/>
        </authorList>
    </citation>
    <scope>NUCLEOTIDE SEQUENCE</scope>
    <source>
        <strain evidence="2">CCC161011</strain>
    </source>
</reference>
<dbReference type="EMBL" id="JACAZI010000021">
    <property type="protein sequence ID" value="KAF7338270.1"/>
    <property type="molecule type" value="Genomic_DNA"/>
</dbReference>
<gene>
    <name evidence="2" type="ORF">MVEN_02052400</name>
</gene>
<name>A0A8H6XD36_9AGAR</name>
<accession>A0A8H6XD36</accession>
<comment type="caution">
    <text evidence="2">The sequence shown here is derived from an EMBL/GenBank/DDBJ whole genome shotgun (WGS) entry which is preliminary data.</text>
</comment>